<gene>
    <name evidence="1" type="ORF">JJE72_17235</name>
</gene>
<proteinExistence type="predicted"/>
<evidence type="ECO:0000313" key="1">
    <source>
        <dbReference type="EMBL" id="MBL0707240.1"/>
    </source>
</evidence>
<protein>
    <submittedName>
        <fullName evidence="1">Uncharacterized protein</fullName>
    </submittedName>
</protein>
<keyword evidence="2" id="KW-1185">Reference proteome</keyword>
<comment type="caution">
    <text evidence="1">The sequence shown here is derived from an EMBL/GenBank/DDBJ whole genome shotgun (WGS) entry which is preliminary data.</text>
</comment>
<sequence>MPRTYTFEDSPRISTGEIAGKGDGRHRLDFHLDGAAVYAVVKDGKLASFEAEREGSPVETLVVRETKSNLQAEAVPVKAWICACSGDSCVCREIEVISG</sequence>
<organism evidence="1 2">
    <name type="scientific">Sinomonas cellulolyticus</name>
    <dbReference type="NCBI Taxonomy" id="2801916"/>
    <lineage>
        <taxon>Bacteria</taxon>
        <taxon>Bacillati</taxon>
        <taxon>Actinomycetota</taxon>
        <taxon>Actinomycetes</taxon>
        <taxon>Micrococcales</taxon>
        <taxon>Micrococcaceae</taxon>
        <taxon>Sinomonas</taxon>
    </lineage>
</organism>
<accession>A0ABS1K6H5</accession>
<dbReference type="Proteomes" id="UP000639051">
    <property type="component" value="Unassembled WGS sequence"/>
</dbReference>
<dbReference type="RefSeq" id="WP_189693688.1">
    <property type="nucleotide sequence ID" value="NZ_BNCM01000006.1"/>
</dbReference>
<reference evidence="1 2" key="1">
    <citation type="submission" date="2021-01" db="EMBL/GenBank/DDBJ databases">
        <title>Genome public.</title>
        <authorList>
            <person name="Liu C."/>
            <person name="Sun Q."/>
        </authorList>
    </citation>
    <scope>NUCLEOTIDE SEQUENCE [LARGE SCALE GENOMIC DNA]</scope>
    <source>
        <strain evidence="1 2">JC656</strain>
    </source>
</reference>
<name>A0ABS1K6H5_9MICC</name>
<dbReference type="EMBL" id="JAERRC010000046">
    <property type="protein sequence ID" value="MBL0707240.1"/>
    <property type="molecule type" value="Genomic_DNA"/>
</dbReference>
<evidence type="ECO:0000313" key="2">
    <source>
        <dbReference type="Proteomes" id="UP000639051"/>
    </source>
</evidence>